<evidence type="ECO:0000313" key="3">
    <source>
        <dbReference type="Proteomes" id="UP001497482"/>
    </source>
</evidence>
<dbReference type="EMBL" id="OZ035842">
    <property type="protein sequence ID" value="CAL1594365.1"/>
    <property type="molecule type" value="Genomic_DNA"/>
</dbReference>
<gene>
    <name evidence="2" type="ORF">KC01_LOCUS23337</name>
</gene>
<proteinExistence type="predicted"/>
<feature type="region of interest" description="Disordered" evidence="1">
    <location>
        <begin position="40"/>
        <end position="70"/>
    </location>
</feature>
<evidence type="ECO:0000313" key="2">
    <source>
        <dbReference type="EMBL" id="CAL1594365.1"/>
    </source>
</evidence>
<feature type="compositionally biased region" description="Low complexity" evidence="1">
    <location>
        <begin position="46"/>
        <end position="56"/>
    </location>
</feature>
<reference evidence="2 3" key="1">
    <citation type="submission" date="2024-04" db="EMBL/GenBank/DDBJ databases">
        <authorList>
            <person name="Waldvogel A.-M."/>
            <person name="Schoenle A."/>
        </authorList>
    </citation>
    <scope>NUCLEOTIDE SEQUENCE [LARGE SCALE GENOMIC DNA]</scope>
</reference>
<accession>A0AAV2KWB6</accession>
<dbReference type="AlphaFoldDB" id="A0AAV2KWB6"/>
<evidence type="ECO:0000256" key="1">
    <source>
        <dbReference type="SAM" id="MobiDB-lite"/>
    </source>
</evidence>
<sequence>MVFLHRHISGSSMASPPPPTAGFGSSGKCFLIDNLLQSRTSASGAERQQQQQQEQTQTRRTEAGPRRGAGLRRSWECGFQSPVHSPEQVLQHPGVLSRILVPGPDYPFVLAFCGGSSPPPVFSSECFLPQLLSKRQQRGPMLFTANH</sequence>
<dbReference type="Proteomes" id="UP001497482">
    <property type="component" value="Chromosome 20"/>
</dbReference>
<keyword evidence="3" id="KW-1185">Reference proteome</keyword>
<organism evidence="2 3">
    <name type="scientific">Knipowitschia caucasica</name>
    <name type="common">Caucasian dwarf goby</name>
    <name type="synonym">Pomatoschistus caucasicus</name>
    <dbReference type="NCBI Taxonomy" id="637954"/>
    <lineage>
        <taxon>Eukaryota</taxon>
        <taxon>Metazoa</taxon>
        <taxon>Chordata</taxon>
        <taxon>Craniata</taxon>
        <taxon>Vertebrata</taxon>
        <taxon>Euteleostomi</taxon>
        <taxon>Actinopterygii</taxon>
        <taxon>Neopterygii</taxon>
        <taxon>Teleostei</taxon>
        <taxon>Neoteleostei</taxon>
        <taxon>Acanthomorphata</taxon>
        <taxon>Gobiaria</taxon>
        <taxon>Gobiiformes</taxon>
        <taxon>Gobioidei</taxon>
        <taxon>Gobiidae</taxon>
        <taxon>Gobiinae</taxon>
        <taxon>Knipowitschia</taxon>
    </lineage>
</organism>
<name>A0AAV2KWB6_KNICA</name>
<protein>
    <submittedName>
        <fullName evidence="2">Uncharacterized protein</fullName>
    </submittedName>
</protein>